<protein>
    <submittedName>
        <fullName evidence="1">Uncharacterized protein</fullName>
    </submittedName>
</protein>
<dbReference type="Proteomes" id="UP001550850">
    <property type="component" value="Unassembled WGS sequence"/>
</dbReference>
<dbReference type="RefSeq" id="WP_108955668.1">
    <property type="nucleotide sequence ID" value="NZ_BEVZ01000006.1"/>
</dbReference>
<evidence type="ECO:0000313" key="1">
    <source>
        <dbReference type="EMBL" id="MEU3557251.1"/>
    </source>
</evidence>
<proteinExistence type="predicted"/>
<organism evidence="1 2">
    <name type="scientific">Streptomyces fragilis</name>
    <dbReference type="NCBI Taxonomy" id="67301"/>
    <lineage>
        <taxon>Bacteria</taxon>
        <taxon>Bacillati</taxon>
        <taxon>Actinomycetota</taxon>
        <taxon>Actinomycetes</taxon>
        <taxon>Kitasatosporales</taxon>
        <taxon>Streptomycetaceae</taxon>
        <taxon>Streptomyces</taxon>
    </lineage>
</organism>
<reference evidence="1 2" key="1">
    <citation type="submission" date="2024-06" db="EMBL/GenBank/DDBJ databases">
        <title>The Natural Products Discovery Center: Release of the First 8490 Sequenced Strains for Exploring Actinobacteria Biosynthetic Diversity.</title>
        <authorList>
            <person name="Kalkreuter E."/>
            <person name="Kautsar S.A."/>
            <person name="Yang D."/>
            <person name="Bader C.D."/>
            <person name="Teijaro C.N."/>
            <person name="Fluegel L."/>
            <person name="Davis C.M."/>
            <person name="Simpson J.R."/>
            <person name="Lauterbach L."/>
            <person name="Steele A.D."/>
            <person name="Gui C."/>
            <person name="Meng S."/>
            <person name="Li G."/>
            <person name="Viehrig K."/>
            <person name="Ye F."/>
            <person name="Su P."/>
            <person name="Kiefer A.F."/>
            <person name="Nichols A."/>
            <person name="Cepeda A.J."/>
            <person name="Yan W."/>
            <person name="Fan B."/>
            <person name="Jiang Y."/>
            <person name="Adhikari A."/>
            <person name="Zheng C.-J."/>
            <person name="Schuster L."/>
            <person name="Cowan T.M."/>
            <person name="Smanski M.J."/>
            <person name="Chevrette M.G."/>
            <person name="De Carvalho L.P.S."/>
            <person name="Shen B."/>
        </authorList>
    </citation>
    <scope>NUCLEOTIDE SEQUENCE [LARGE SCALE GENOMIC DNA]</scope>
    <source>
        <strain evidence="1 2">NPDC038104</strain>
    </source>
</reference>
<name>A0ABV2YNG2_9ACTN</name>
<dbReference type="EMBL" id="JBEZUR010000052">
    <property type="protein sequence ID" value="MEU3557251.1"/>
    <property type="molecule type" value="Genomic_DNA"/>
</dbReference>
<accession>A0ABV2YNG2</accession>
<keyword evidence="2" id="KW-1185">Reference proteome</keyword>
<evidence type="ECO:0000313" key="2">
    <source>
        <dbReference type="Proteomes" id="UP001550850"/>
    </source>
</evidence>
<sequence length="124" mass="12692">MLLDPEKAMFVPGATPLLLLSGAPFHEALPPLATEDRSLPTCEGWSIVPKHTLCVVDGPGEHGAVIPSLAALVLGEADMSAWCGDAARAGGAVVLSVERLPEVVDVPALMNGAPTRGGFMALIA</sequence>
<comment type="caution">
    <text evidence="1">The sequence shown here is derived from an EMBL/GenBank/DDBJ whole genome shotgun (WGS) entry which is preliminary data.</text>
</comment>
<gene>
    <name evidence="1" type="ORF">AB0E65_23985</name>
</gene>